<name>A0A117MLL4_9ACTN</name>
<proteinExistence type="predicted"/>
<keyword evidence="3" id="KW-1185">Reference proteome</keyword>
<dbReference type="EMBL" id="LLZH01000324">
    <property type="protein sequence ID" value="KUL24117.1"/>
    <property type="molecule type" value="Genomic_DNA"/>
</dbReference>
<accession>A0A117MLL4</accession>
<keyword evidence="1" id="KW-0812">Transmembrane</keyword>
<sequence>MARADNSTLLEWVIGVAYPIGDIGVITMALLVLGHVRPALRGSVALLVAGAVSLSLAHGVYALRLQADQRRVRPPRR</sequence>
<organism evidence="2 3">
    <name type="scientific">Actinoplanes awajinensis subsp. mycoplanecinus</name>
    <dbReference type="NCBI Taxonomy" id="135947"/>
    <lineage>
        <taxon>Bacteria</taxon>
        <taxon>Bacillati</taxon>
        <taxon>Actinomycetota</taxon>
        <taxon>Actinomycetes</taxon>
        <taxon>Micromonosporales</taxon>
        <taxon>Micromonosporaceae</taxon>
        <taxon>Actinoplanes</taxon>
    </lineage>
</organism>
<evidence type="ECO:0000313" key="2">
    <source>
        <dbReference type="EMBL" id="KUL24117.1"/>
    </source>
</evidence>
<protein>
    <submittedName>
        <fullName evidence="2">Uncharacterized protein</fullName>
    </submittedName>
</protein>
<evidence type="ECO:0000313" key="3">
    <source>
        <dbReference type="Proteomes" id="UP000053244"/>
    </source>
</evidence>
<dbReference type="AlphaFoldDB" id="A0A117MLL4"/>
<dbReference type="RefSeq" id="WP_067705513.1">
    <property type="nucleotide sequence ID" value="NZ_LLZH01000324.1"/>
</dbReference>
<evidence type="ECO:0000256" key="1">
    <source>
        <dbReference type="SAM" id="Phobius"/>
    </source>
</evidence>
<feature type="transmembrane region" description="Helical" evidence="1">
    <location>
        <begin position="12"/>
        <end position="33"/>
    </location>
</feature>
<feature type="transmembrane region" description="Helical" evidence="1">
    <location>
        <begin position="39"/>
        <end position="63"/>
    </location>
</feature>
<comment type="caution">
    <text evidence="2">The sequence shown here is derived from an EMBL/GenBank/DDBJ whole genome shotgun (WGS) entry which is preliminary data.</text>
</comment>
<keyword evidence="1" id="KW-1133">Transmembrane helix</keyword>
<dbReference type="Proteomes" id="UP000053244">
    <property type="component" value="Unassembled WGS sequence"/>
</dbReference>
<gene>
    <name evidence="2" type="ORF">ADL15_44310</name>
</gene>
<reference evidence="2 3" key="1">
    <citation type="submission" date="2015-10" db="EMBL/GenBank/DDBJ databases">
        <authorList>
            <person name="Gilbert D.G."/>
        </authorList>
    </citation>
    <scope>NUCLEOTIDE SEQUENCE [LARGE SCALE GENOMIC DNA]</scope>
    <source>
        <strain evidence="2 3">NRRL B-16712</strain>
    </source>
</reference>
<keyword evidence="1" id="KW-0472">Membrane</keyword>